<dbReference type="Proteomes" id="UP000813384">
    <property type="component" value="Unassembled WGS sequence"/>
</dbReference>
<feature type="coiled-coil region" evidence="1">
    <location>
        <begin position="1"/>
        <end position="72"/>
    </location>
</feature>
<organism evidence="3 4">
    <name type="scientific">Enterococcus aquimarinus</name>
    <dbReference type="NCBI Taxonomy" id="328396"/>
    <lineage>
        <taxon>Bacteria</taxon>
        <taxon>Bacillati</taxon>
        <taxon>Bacillota</taxon>
        <taxon>Bacilli</taxon>
        <taxon>Lactobacillales</taxon>
        <taxon>Enterococcaceae</taxon>
        <taxon>Enterococcus</taxon>
    </lineage>
</organism>
<evidence type="ECO:0000313" key="4">
    <source>
        <dbReference type="Proteomes" id="UP000182149"/>
    </source>
</evidence>
<reference evidence="3 4" key="1">
    <citation type="submission" date="2014-12" db="EMBL/GenBank/DDBJ databases">
        <title>Draft genome sequences of 29 type strains of Enterococci.</title>
        <authorList>
            <person name="Zhong Z."/>
            <person name="Sun Z."/>
            <person name="Liu W."/>
            <person name="Zhang W."/>
            <person name="Zhang H."/>
        </authorList>
    </citation>
    <scope>NUCLEOTIDE SEQUENCE [LARGE SCALE GENOMIC DNA]</scope>
    <source>
        <strain evidence="3 4">DSM 17690</strain>
    </source>
</reference>
<dbReference type="RefSeq" id="WP_071875639.1">
    <property type="nucleotide sequence ID" value="NZ_JBHSHF010000018.1"/>
</dbReference>
<reference evidence="2" key="2">
    <citation type="journal article" date="2021" name="PeerJ">
        <title>Extensive microbial diversity within the chicken gut microbiome revealed by metagenomics and culture.</title>
        <authorList>
            <person name="Gilroy R."/>
            <person name="Ravi A."/>
            <person name="Getino M."/>
            <person name="Pursley I."/>
            <person name="Horton D.L."/>
            <person name="Alikhan N.F."/>
            <person name="Baker D."/>
            <person name="Gharbi K."/>
            <person name="Hall N."/>
            <person name="Watson M."/>
            <person name="Adriaenssens E.M."/>
            <person name="Foster-Nyarko E."/>
            <person name="Jarju S."/>
            <person name="Secka A."/>
            <person name="Antonio M."/>
            <person name="Oren A."/>
            <person name="Chaudhuri R.R."/>
            <person name="La Ragione R."/>
            <person name="Hildebrand F."/>
            <person name="Pallen M.J."/>
        </authorList>
    </citation>
    <scope>NUCLEOTIDE SEQUENCE</scope>
    <source>
        <strain evidence="2">150</strain>
    </source>
</reference>
<comment type="caution">
    <text evidence="3">The sequence shown here is derived from an EMBL/GenBank/DDBJ whole genome shotgun (WGS) entry which is preliminary data.</text>
</comment>
<keyword evidence="4" id="KW-1185">Reference proteome</keyword>
<dbReference type="EMBL" id="JXKD01000020">
    <property type="protein sequence ID" value="OJG09130.1"/>
    <property type="molecule type" value="Genomic_DNA"/>
</dbReference>
<dbReference type="AlphaFoldDB" id="A0A1L8QNQ0"/>
<protein>
    <submittedName>
        <fullName evidence="3">Uncharacterized protein</fullName>
    </submittedName>
</protein>
<gene>
    <name evidence="2" type="ORF">K8V42_01865</name>
    <name evidence="3" type="ORF">RU93_GL001201</name>
</gene>
<keyword evidence="1" id="KW-0175">Coiled coil</keyword>
<proteinExistence type="predicted"/>
<dbReference type="STRING" id="328396.RU93_GL001201"/>
<name>A0A1L8QNQ0_9ENTE</name>
<dbReference type="EMBL" id="JAJJVO010000032">
    <property type="protein sequence ID" value="MCC9273019.1"/>
    <property type="molecule type" value="Genomic_DNA"/>
</dbReference>
<evidence type="ECO:0000313" key="2">
    <source>
        <dbReference type="EMBL" id="MCC9273019.1"/>
    </source>
</evidence>
<dbReference type="Proteomes" id="UP000182149">
    <property type="component" value="Unassembled WGS sequence"/>
</dbReference>
<sequence>MKEALERIRLAEEQNKEAERAMIDELDHYQIEKQQALQAIQTQQKNQRKEIIQQLERELLAKENDLQNRLLAEATESQMKDEARYQQQKDQMIAQIINEMRENYGC</sequence>
<evidence type="ECO:0000256" key="1">
    <source>
        <dbReference type="SAM" id="Coils"/>
    </source>
</evidence>
<evidence type="ECO:0000313" key="3">
    <source>
        <dbReference type="EMBL" id="OJG09130.1"/>
    </source>
</evidence>
<reference evidence="2" key="3">
    <citation type="submission" date="2021-11" db="EMBL/GenBank/DDBJ databases">
        <authorList>
            <person name="Gilroy R."/>
        </authorList>
    </citation>
    <scope>NUCLEOTIDE SEQUENCE</scope>
    <source>
        <strain evidence="2">150</strain>
    </source>
</reference>
<accession>A0A1L8QNQ0</accession>